<dbReference type="InterPro" id="IPR017452">
    <property type="entry name" value="GPCR_Rhodpsn_7TM"/>
</dbReference>
<evidence type="ECO:0000256" key="5">
    <source>
        <dbReference type="SAM" id="Phobius"/>
    </source>
</evidence>
<feature type="transmembrane region" description="Helical" evidence="5">
    <location>
        <begin position="180"/>
        <end position="201"/>
    </location>
</feature>
<dbReference type="GO" id="GO:0016020">
    <property type="term" value="C:membrane"/>
    <property type="evidence" value="ECO:0007669"/>
    <property type="project" value="UniProtKB-SubCell"/>
</dbReference>
<feature type="domain" description="G-protein coupled receptors family 1 profile" evidence="6">
    <location>
        <begin position="77"/>
        <end position="194"/>
    </location>
</feature>
<keyword evidence="2 5" id="KW-0812">Transmembrane</keyword>
<keyword evidence="8" id="KW-1185">Reference proteome</keyword>
<protein>
    <recommendedName>
        <fullName evidence="6">G-protein coupled receptors family 1 profile domain-containing protein</fullName>
    </recommendedName>
</protein>
<dbReference type="CDD" id="cd00637">
    <property type="entry name" value="7tm_classA_rhodopsin-like"/>
    <property type="match status" value="1"/>
</dbReference>
<feature type="transmembrane region" description="Helical" evidence="5">
    <location>
        <begin position="134"/>
        <end position="159"/>
    </location>
</feature>
<gene>
    <name evidence="7" type="ORF">L596_030745</name>
</gene>
<evidence type="ECO:0000256" key="2">
    <source>
        <dbReference type="ARBA" id="ARBA00022692"/>
    </source>
</evidence>
<feature type="transmembrane region" description="Helical" evidence="5">
    <location>
        <begin position="65"/>
        <end position="86"/>
    </location>
</feature>
<comment type="caution">
    <text evidence="7">The sequence shown here is derived from an EMBL/GenBank/DDBJ whole genome shotgun (WGS) entry which is preliminary data.</text>
</comment>
<dbReference type="AlphaFoldDB" id="A0A4U5LNN1"/>
<sequence length="245" mass="27297">MALPPPLNTARETTKIKAKAKSVQTQAPLLPSVVSSTVVSLSPLSDMNGTSHVSATLGTRLFGGLSYALLSLTGVTLNLLLCMVLIKGRAVLKTNAFYTITWQMVVCDLLTHGMEFIVPIPITIAGSDMYGKTMFLYIPAFVDTIAYTGTLYFSFLMTLNRFTVFVFPQVNQFLFQKPRLFITIGVVWVYIIVFVGAMNALSCYKSFDSFGFFYYHKCPDWNNISVPGQVIKSVSVRLHYKMFKT</sequence>
<evidence type="ECO:0000256" key="1">
    <source>
        <dbReference type="ARBA" id="ARBA00004370"/>
    </source>
</evidence>
<feature type="transmembrane region" description="Helical" evidence="5">
    <location>
        <begin position="98"/>
        <end position="122"/>
    </location>
</feature>
<dbReference type="PROSITE" id="PS50262">
    <property type="entry name" value="G_PROTEIN_RECEP_F1_2"/>
    <property type="match status" value="1"/>
</dbReference>
<evidence type="ECO:0000313" key="7">
    <source>
        <dbReference type="EMBL" id="TKR57489.1"/>
    </source>
</evidence>
<dbReference type="Pfam" id="PF10328">
    <property type="entry name" value="7TM_GPCR_Srx"/>
    <property type="match status" value="1"/>
</dbReference>
<reference evidence="7 8" key="2">
    <citation type="journal article" date="2019" name="G3 (Bethesda)">
        <title>Hybrid Assembly of the Genome of the Entomopathogenic Nematode Steinernema carpocapsae Identifies the X-Chromosome.</title>
        <authorList>
            <person name="Serra L."/>
            <person name="Macchietto M."/>
            <person name="Macias-Munoz A."/>
            <person name="McGill C.J."/>
            <person name="Rodriguez I.M."/>
            <person name="Rodriguez B."/>
            <person name="Murad R."/>
            <person name="Mortazavi A."/>
        </authorList>
    </citation>
    <scope>NUCLEOTIDE SEQUENCE [LARGE SCALE GENOMIC DNA]</scope>
    <source>
        <strain evidence="7 8">ALL</strain>
    </source>
</reference>
<organism evidence="7 8">
    <name type="scientific">Steinernema carpocapsae</name>
    <name type="common">Entomopathogenic nematode</name>
    <dbReference type="NCBI Taxonomy" id="34508"/>
    <lineage>
        <taxon>Eukaryota</taxon>
        <taxon>Metazoa</taxon>
        <taxon>Ecdysozoa</taxon>
        <taxon>Nematoda</taxon>
        <taxon>Chromadorea</taxon>
        <taxon>Rhabditida</taxon>
        <taxon>Tylenchina</taxon>
        <taxon>Panagrolaimomorpha</taxon>
        <taxon>Strongyloidoidea</taxon>
        <taxon>Steinernematidae</taxon>
        <taxon>Steinernema</taxon>
    </lineage>
</organism>
<evidence type="ECO:0000256" key="3">
    <source>
        <dbReference type="ARBA" id="ARBA00022989"/>
    </source>
</evidence>
<dbReference type="OrthoDB" id="5868068at2759"/>
<keyword evidence="3 5" id="KW-1133">Transmembrane helix</keyword>
<evidence type="ECO:0000259" key="6">
    <source>
        <dbReference type="PROSITE" id="PS50262"/>
    </source>
</evidence>
<name>A0A4U5LNN1_STECR</name>
<proteinExistence type="predicted"/>
<dbReference type="SUPFAM" id="SSF81321">
    <property type="entry name" value="Family A G protein-coupled receptor-like"/>
    <property type="match status" value="1"/>
</dbReference>
<accession>A0A4U5LNN1</accession>
<dbReference type="InterPro" id="IPR019430">
    <property type="entry name" value="7TM_GPCR_serpentine_rcpt_Srx"/>
</dbReference>
<dbReference type="Gene3D" id="1.20.1070.10">
    <property type="entry name" value="Rhodopsin 7-helix transmembrane proteins"/>
    <property type="match status" value="1"/>
</dbReference>
<reference evidence="7 8" key="1">
    <citation type="journal article" date="2015" name="Genome Biol.">
        <title>Comparative genomics of Steinernema reveals deeply conserved gene regulatory networks.</title>
        <authorList>
            <person name="Dillman A.R."/>
            <person name="Macchietto M."/>
            <person name="Porter C.F."/>
            <person name="Rogers A."/>
            <person name="Williams B."/>
            <person name="Antoshechkin I."/>
            <person name="Lee M.M."/>
            <person name="Goodwin Z."/>
            <person name="Lu X."/>
            <person name="Lewis E.E."/>
            <person name="Goodrich-Blair H."/>
            <person name="Stock S.P."/>
            <person name="Adams B.J."/>
            <person name="Sternberg P.W."/>
            <person name="Mortazavi A."/>
        </authorList>
    </citation>
    <scope>NUCLEOTIDE SEQUENCE [LARGE SCALE GENOMIC DNA]</scope>
    <source>
        <strain evidence="7 8">ALL</strain>
    </source>
</reference>
<evidence type="ECO:0000256" key="4">
    <source>
        <dbReference type="ARBA" id="ARBA00023136"/>
    </source>
</evidence>
<evidence type="ECO:0000313" key="8">
    <source>
        <dbReference type="Proteomes" id="UP000298663"/>
    </source>
</evidence>
<dbReference type="PANTHER" id="PTHR22718:SF25">
    <property type="entry name" value="G-PROTEIN COUPLED RECEPTORS FAMILY 1 PROFILE DOMAIN-CONTAINING PROTEIN"/>
    <property type="match status" value="1"/>
</dbReference>
<dbReference type="EMBL" id="AZBU02000015">
    <property type="protein sequence ID" value="TKR57489.1"/>
    <property type="molecule type" value="Genomic_DNA"/>
</dbReference>
<comment type="subcellular location">
    <subcellularLocation>
        <location evidence="1">Membrane</location>
    </subcellularLocation>
</comment>
<dbReference type="PANTHER" id="PTHR22718">
    <property type="entry name" value="SERPENTINE RECEPTOR, CLASS X"/>
    <property type="match status" value="1"/>
</dbReference>
<dbReference type="Proteomes" id="UP000298663">
    <property type="component" value="Unassembled WGS sequence"/>
</dbReference>
<keyword evidence="4 5" id="KW-0472">Membrane</keyword>